<reference evidence="3" key="1">
    <citation type="journal article" date="2022" name="Int. J. Syst. Evol. Microbiol.">
        <title>Anaeromyxobacter oryzae sp. nov., Anaeromyxobacter diazotrophicus sp. nov. and Anaeromyxobacter paludicola sp. nov., isolated from paddy soils.</title>
        <authorList>
            <person name="Itoh H."/>
            <person name="Xu Z."/>
            <person name="Mise K."/>
            <person name="Masuda Y."/>
            <person name="Ushijima N."/>
            <person name="Hayakawa C."/>
            <person name="Shiratori Y."/>
            <person name="Senoo K."/>
        </authorList>
    </citation>
    <scope>NUCLEOTIDE SEQUENCE [LARGE SCALE GENOMIC DNA]</scope>
    <source>
        <strain evidence="3">Red232</strain>
    </source>
</reference>
<evidence type="ECO:0000256" key="1">
    <source>
        <dbReference type="SAM" id="Phobius"/>
    </source>
</evidence>
<dbReference type="InterPro" id="IPR012902">
    <property type="entry name" value="N_methyl_site"/>
</dbReference>
<keyword evidence="3" id="KW-1185">Reference proteome</keyword>
<evidence type="ECO:0000313" key="3">
    <source>
        <dbReference type="Proteomes" id="UP001162891"/>
    </source>
</evidence>
<dbReference type="Pfam" id="PF07963">
    <property type="entry name" value="N_methyl"/>
    <property type="match status" value="1"/>
</dbReference>
<dbReference type="RefSeq" id="WP_248352651.1">
    <property type="nucleotide sequence ID" value="NZ_AP025591.1"/>
</dbReference>
<dbReference type="InterPro" id="IPR045584">
    <property type="entry name" value="Pilin-like"/>
</dbReference>
<evidence type="ECO:0008006" key="4">
    <source>
        <dbReference type="Google" id="ProtNLM"/>
    </source>
</evidence>
<sequence>MKKLAKGFTLIELMIVVAIIGILAAIAIPNFVKYQLRSKFSEASTNVEGLRKAEEALRQGERKVVVGGKVDGAYSPGSYHNLGSTAMPAGTVGTSKIAWATGELALASAIDWQVEGATYFNYQVSTAKCATTIAAATNAGICYSVGAAADIDGDGTPGEVTLVKMALDGVTSATLPGNVKTAFPGSLGSCLDGAGNTVYATPCTLTSPDVF</sequence>
<dbReference type="Proteomes" id="UP001162891">
    <property type="component" value="Chromosome"/>
</dbReference>
<evidence type="ECO:0000313" key="2">
    <source>
        <dbReference type="EMBL" id="BDG04288.1"/>
    </source>
</evidence>
<keyword evidence="1" id="KW-0812">Transmembrane</keyword>
<dbReference type="Gene3D" id="3.30.700.10">
    <property type="entry name" value="Glycoprotein, Type 4 Pilin"/>
    <property type="match status" value="1"/>
</dbReference>
<organism evidence="2 3">
    <name type="scientific">Anaeromyxobacter oryzae</name>
    <dbReference type="NCBI Taxonomy" id="2918170"/>
    <lineage>
        <taxon>Bacteria</taxon>
        <taxon>Pseudomonadati</taxon>
        <taxon>Myxococcota</taxon>
        <taxon>Myxococcia</taxon>
        <taxon>Myxococcales</taxon>
        <taxon>Cystobacterineae</taxon>
        <taxon>Anaeromyxobacteraceae</taxon>
        <taxon>Anaeromyxobacter</taxon>
    </lineage>
</organism>
<proteinExistence type="predicted"/>
<protein>
    <recommendedName>
        <fullName evidence="4">Prepilin-type N-terminal cleavage/methylation domain-containing protein</fullName>
    </recommendedName>
</protein>
<dbReference type="PROSITE" id="PS00409">
    <property type="entry name" value="PROKAR_NTER_METHYL"/>
    <property type="match status" value="1"/>
</dbReference>
<dbReference type="SUPFAM" id="SSF54523">
    <property type="entry name" value="Pili subunits"/>
    <property type="match status" value="1"/>
</dbReference>
<dbReference type="EMBL" id="AP025591">
    <property type="protein sequence ID" value="BDG04288.1"/>
    <property type="molecule type" value="Genomic_DNA"/>
</dbReference>
<gene>
    <name evidence="2" type="ORF">AMOR_32840</name>
</gene>
<accession>A0ABM7WXN8</accession>
<dbReference type="NCBIfam" id="TIGR02532">
    <property type="entry name" value="IV_pilin_GFxxxE"/>
    <property type="match status" value="1"/>
</dbReference>
<dbReference type="PANTHER" id="PTHR30093">
    <property type="entry name" value="GENERAL SECRETION PATHWAY PROTEIN G"/>
    <property type="match status" value="1"/>
</dbReference>
<feature type="transmembrane region" description="Helical" evidence="1">
    <location>
        <begin position="7"/>
        <end position="28"/>
    </location>
</feature>
<keyword evidence="1" id="KW-1133">Transmembrane helix</keyword>
<name>A0ABM7WXN8_9BACT</name>
<keyword evidence="1" id="KW-0472">Membrane</keyword>